<accession>A0A5B7JUL0</accession>
<dbReference type="EMBL" id="VSRR010114251">
    <property type="protein sequence ID" value="MPC98479.1"/>
    <property type="molecule type" value="Genomic_DNA"/>
</dbReference>
<evidence type="ECO:0000313" key="2">
    <source>
        <dbReference type="EMBL" id="MPC98479.1"/>
    </source>
</evidence>
<protein>
    <submittedName>
        <fullName evidence="2">Uncharacterized protein</fullName>
    </submittedName>
</protein>
<organism evidence="2 3">
    <name type="scientific">Portunus trituberculatus</name>
    <name type="common">Swimming crab</name>
    <name type="synonym">Neptunus trituberculatus</name>
    <dbReference type="NCBI Taxonomy" id="210409"/>
    <lineage>
        <taxon>Eukaryota</taxon>
        <taxon>Metazoa</taxon>
        <taxon>Ecdysozoa</taxon>
        <taxon>Arthropoda</taxon>
        <taxon>Crustacea</taxon>
        <taxon>Multicrustacea</taxon>
        <taxon>Malacostraca</taxon>
        <taxon>Eumalacostraca</taxon>
        <taxon>Eucarida</taxon>
        <taxon>Decapoda</taxon>
        <taxon>Pleocyemata</taxon>
        <taxon>Brachyura</taxon>
        <taxon>Eubrachyura</taxon>
        <taxon>Portunoidea</taxon>
        <taxon>Portunidae</taxon>
        <taxon>Portuninae</taxon>
        <taxon>Portunus</taxon>
    </lineage>
</organism>
<evidence type="ECO:0000256" key="1">
    <source>
        <dbReference type="SAM" id="MobiDB-lite"/>
    </source>
</evidence>
<sequence length="122" mass="13247">MLVAGMGLVCPLRWPGHAGPGNPRPESTIKHLEIALCSQSARVVRRHYWSITRPSLPSPSVFLRRRPRSAFNYGIGSELDNALYPQRMNSRSGGAWRCRGDGEGFRGNDSGGAGDNGEGLRG</sequence>
<feature type="compositionally biased region" description="Gly residues" evidence="1">
    <location>
        <begin position="109"/>
        <end position="122"/>
    </location>
</feature>
<comment type="caution">
    <text evidence="2">The sequence shown here is derived from an EMBL/GenBank/DDBJ whole genome shotgun (WGS) entry which is preliminary data.</text>
</comment>
<gene>
    <name evidence="2" type="ORF">E2C01_093852</name>
</gene>
<reference evidence="2 3" key="1">
    <citation type="submission" date="2019-05" db="EMBL/GenBank/DDBJ databases">
        <title>Another draft genome of Portunus trituberculatus and its Hox gene families provides insights of decapod evolution.</title>
        <authorList>
            <person name="Jeong J.-H."/>
            <person name="Song I."/>
            <person name="Kim S."/>
            <person name="Choi T."/>
            <person name="Kim D."/>
            <person name="Ryu S."/>
            <person name="Kim W."/>
        </authorList>
    </citation>
    <scope>NUCLEOTIDE SEQUENCE [LARGE SCALE GENOMIC DNA]</scope>
    <source>
        <tissue evidence="2">Muscle</tissue>
    </source>
</reference>
<keyword evidence="3" id="KW-1185">Reference proteome</keyword>
<evidence type="ECO:0000313" key="3">
    <source>
        <dbReference type="Proteomes" id="UP000324222"/>
    </source>
</evidence>
<dbReference type="Proteomes" id="UP000324222">
    <property type="component" value="Unassembled WGS sequence"/>
</dbReference>
<name>A0A5B7JUL0_PORTR</name>
<proteinExistence type="predicted"/>
<feature type="region of interest" description="Disordered" evidence="1">
    <location>
        <begin position="90"/>
        <end position="122"/>
    </location>
</feature>
<dbReference type="AlphaFoldDB" id="A0A5B7JUL0"/>